<keyword evidence="2" id="KW-1185">Reference proteome</keyword>
<organism evidence="1 2">
    <name type="scientific">Yersinia bercovieri ATCC 43970</name>
    <dbReference type="NCBI Taxonomy" id="349968"/>
    <lineage>
        <taxon>Bacteria</taxon>
        <taxon>Pseudomonadati</taxon>
        <taxon>Pseudomonadota</taxon>
        <taxon>Gammaproteobacteria</taxon>
        <taxon>Enterobacterales</taxon>
        <taxon>Yersiniaceae</taxon>
        <taxon>Yersinia</taxon>
    </lineage>
</organism>
<dbReference type="Proteomes" id="UP000010319">
    <property type="component" value="Unassembled WGS sequence"/>
</dbReference>
<name>A0ABP2DXK7_YERBE</name>
<sequence>MEKPGDKQIGGIVNGEIVIGEIVIVLAGISDFVNRLILGNTI</sequence>
<dbReference type="EMBL" id="AALC02000078">
    <property type="protein sequence ID" value="EEQ05014.1"/>
    <property type="molecule type" value="Genomic_DNA"/>
</dbReference>
<evidence type="ECO:0000313" key="2">
    <source>
        <dbReference type="Proteomes" id="UP000010319"/>
    </source>
</evidence>
<reference evidence="1" key="1">
    <citation type="submission" date="2008-12" db="EMBL/GenBank/DDBJ databases">
        <title>Annotation of the Yersinia bercovieri ATCC 43970 genome.</title>
        <authorList>
            <person name="Read T.D."/>
            <person name="Akmal A."/>
            <person name="Bishop-Lilly K."/>
            <person name="Chen P.E."/>
            <person name="Cook C."/>
            <person name="Kiley M.P."/>
            <person name="Lentz S."/>
            <person name="Mateczun A."/>
            <person name="Nagarajan N."/>
            <person name="Nolan N."/>
            <person name="Osborne B.I."/>
            <person name="Pop M."/>
            <person name="Sozhamannan S."/>
            <person name="Stewart A.C."/>
            <person name="Sulakvelidze A."/>
            <person name="Thomason B."/>
            <person name="Willner K."/>
            <person name="Zwick M.E."/>
        </authorList>
    </citation>
    <scope>NUCLEOTIDE SEQUENCE [LARGE SCALE GENOMIC DNA]</scope>
    <source>
        <strain evidence="1">ATCC 43970</strain>
    </source>
</reference>
<protein>
    <submittedName>
        <fullName evidence="1">Uncharacterized protein</fullName>
    </submittedName>
</protein>
<proteinExistence type="predicted"/>
<evidence type="ECO:0000313" key="1">
    <source>
        <dbReference type="EMBL" id="EEQ05014.1"/>
    </source>
</evidence>
<gene>
    <name evidence="1" type="ORF">yberc0001_24930</name>
</gene>
<accession>A0ABP2DXK7</accession>
<comment type="caution">
    <text evidence="1">The sequence shown here is derived from an EMBL/GenBank/DDBJ whole genome shotgun (WGS) entry which is preliminary data.</text>
</comment>